<dbReference type="Pfam" id="PF25800">
    <property type="entry name" value="FimV_N"/>
    <property type="match status" value="1"/>
</dbReference>
<proteinExistence type="predicted"/>
<feature type="region of interest" description="Disordered" evidence="1">
    <location>
        <begin position="162"/>
        <end position="224"/>
    </location>
</feature>
<feature type="compositionally biased region" description="Basic and acidic residues" evidence="1">
    <location>
        <begin position="937"/>
        <end position="952"/>
    </location>
</feature>
<accession>A0ABU3C1S0</accession>
<feature type="compositionally biased region" description="Low complexity" evidence="1">
    <location>
        <begin position="1086"/>
        <end position="1099"/>
    </location>
</feature>
<sequence>MRCKLAIAAVLVMLVGVVGPAHALGFGDIRVESALNQPLRASFPLLGVKPEEQDDIVVRVASRATFERFGIERVGILDEVELVLSDSAEKGGLRVRMRSTRSIREPFLTFLVEANWSGRRALREYTILLDPPASAPSGQAPPTEAAPPVPAGAEFDTAAASRPELQTSADTAPTEPLDDEPVAEAEPDEPAYREEPGGGKPASVADGPRRIGPIQPNQTLWSLASDNRPAGSVTMDQMLVALYRSNPQAFDGNMNLMLEGATLFVPSLEDIRAISRREATQLVAEQRRAFKQLGGSSSQTRVADGGSPDTGDGAAGQLRLEAAEESAGDDANATRVATPESSGSGADDTGEALGALAATADDNAAAADEPARGDDDAATVDEESGDIEDSEPAAGAQSAVADGADADESPGADDAANEDSDDQMAAVAGDDADAGNTPATDAGNGDAVDEPVDDEMVAGLADGTDESTDDAASSAADGDDEVVADGETNSDAEAGSTAADVESGNKTAGNAGAGDAGNPASDAASENGAPITPVESVVPDSAADLFTARQLLLALAGLLLVVALFAYLRRRQYKPMPADFSGLDQDEPPDVTAAATPAAAATAAAATAPEPAPEPAPDVEEVLADARFHEENELYDEALSVLAMGREHHPDDPRLQDRTLAVLHAAGERDAFVADARNIFPHPDPDEERWRETAAMGRELAPDEDSFADVPLPASRLDAASPETDFAANTRVAGEPADGLSEPADAPHSWLTPAAAAAPGTTEADDGLDDDLTPSTDEEFEAMLASFDAGNAPGPAAETPPRESESAPATNADIDLDPDQFDFELDSGSTVEPAAGDDASLSDSLAFDIGDLSVDESGQTDAGSSDGWLGETGATERQPPEAAEGGFEDFTDPFAESDPDVPVSGDGDMLDDGVDTLTDSPSTADDDGMPFDVPDPAEERPAADHAESHEPVTDESAALDLDLDEDWRPTPAPASAGEPGTLDGDDAPAWPSNEGLSLTDEPAWPDSSTDDATADQPDVTAFEPETAPDEDPFQLDDEFDLDAPLAAGQGVEEDTGADSSPEDTMERAPAGETPDDASADDPFGTASAPEAVPPAAVMPDTGGTAASPDDATGPIDDDMALDTPAGDAGGEDLAIQLDLARAYLDMGEPDMAGSLLEEVRDQGTADQRREAEDLLKRL</sequence>
<feature type="region of interest" description="Disordered" evidence="1">
    <location>
        <begin position="788"/>
        <end position="1130"/>
    </location>
</feature>
<feature type="compositionally biased region" description="Polar residues" evidence="1">
    <location>
        <begin position="215"/>
        <end position="224"/>
    </location>
</feature>
<gene>
    <name evidence="4" type="ORF">RM532_11110</name>
</gene>
<evidence type="ECO:0000256" key="1">
    <source>
        <dbReference type="SAM" id="MobiDB-lite"/>
    </source>
</evidence>
<feature type="compositionally biased region" description="Low complexity" evidence="1">
    <location>
        <begin position="393"/>
        <end position="403"/>
    </location>
</feature>
<feature type="compositionally biased region" description="Low complexity" evidence="1">
    <location>
        <begin position="516"/>
        <end position="525"/>
    </location>
</feature>
<protein>
    <submittedName>
        <fullName evidence="4">FimV/HubP family polar landmark protein</fullName>
    </submittedName>
</protein>
<feature type="compositionally biased region" description="Acidic residues" evidence="1">
    <location>
        <begin position="886"/>
        <end position="899"/>
    </location>
</feature>
<dbReference type="NCBIfam" id="TIGR03505">
    <property type="entry name" value="FimV_core"/>
    <property type="match status" value="1"/>
</dbReference>
<feature type="compositionally biased region" description="Acidic residues" evidence="1">
    <location>
        <begin position="1051"/>
        <end position="1063"/>
    </location>
</feature>
<feature type="compositionally biased region" description="Acidic residues" evidence="1">
    <location>
        <begin position="376"/>
        <end position="391"/>
    </location>
</feature>
<feature type="compositionally biased region" description="Acidic residues" evidence="1">
    <location>
        <begin position="1026"/>
        <end position="1041"/>
    </location>
</feature>
<feature type="compositionally biased region" description="Acidic residues" evidence="1">
    <location>
        <begin position="477"/>
        <end position="490"/>
    </location>
</feature>
<feature type="compositionally biased region" description="Low complexity" evidence="1">
    <location>
        <begin position="834"/>
        <end position="848"/>
    </location>
</feature>
<feature type="compositionally biased region" description="Low complexity" evidence="1">
    <location>
        <begin position="345"/>
        <end position="368"/>
    </location>
</feature>
<feature type="compositionally biased region" description="Acidic residues" evidence="1">
    <location>
        <begin position="814"/>
        <end position="825"/>
    </location>
</feature>
<comment type="caution">
    <text evidence="4">The sequence shown here is derived from an EMBL/GenBank/DDBJ whole genome shotgun (WGS) entry which is preliminary data.</text>
</comment>
<dbReference type="InterPro" id="IPR020012">
    <property type="entry name" value="LysM_FimV"/>
</dbReference>
<dbReference type="Gene3D" id="1.20.58.2200">
    <property type="match status" value="1"/>
</dbReference>
<keyword evidence="2" id="KW-0732">Signal</keyword>
<evidence type="ECO:0000259" key="3">
    <source>
        <dbReference type="Pfam" id="PF25800"/>
    </source>
</evidence>
<feature type="region of interest" description="Disordered" evidence="1">
    <location>
        <begin position="291"/>
        <end position="532"/>
    </location>
</feature>
<feature type="signal peptide" evidence="2">
    <location>
        <begin position="1"/>
        <end position="23"/>
    </location>
</feature>
<dbReference type="EMBL" id="JAVRIB010000011">
    <property type="protein sequence ID" value="MDT0635500.1"/>
    <property type="molecule type" value="Genomic_DNA"/>
</dbReference>
<dbReference type="RefSeq" id="WP_311653400.1">
    <property type="nucleotide sequence ID" value="NZ_JAVRIB010000011.1"/>
</dbReference>
<feature type="compositionally biased region" description="Acidic residues" evidence="1">
    <location>
        <begin position="176"/>
        <end position="189"/>
    </location>
</feature>
<evidence type="ECO:0000256" key="2">
    <source>
        <dbReference type="SAM" id="SignalP"/>
    </source>
</evidence>
<organism evidence="4 5">
    <name type="scientific">Spectribacter hydrogenoxidans</name>
    <dbReference type="NCBI Taxonomy" id="3075608"/>
    <lineage>
        <taxon>Bacteria</taxon>
        <taxon>Pseudomonadati</taxon>
        <taxon>Pseudomonadota</taxon>
        <taxon>Gammaproteobacteria</taxon>
        <taxon>Salinisphaerales</taxon>
        <taxon>Salinisphaeraceae</taxon>
        <taxon>Spectribacter</taxon>
    </lineage>
</organism>
<dbReference type="NCBIfam" id="TIGR03504">
    <property type="entry name" value="FimV_Cterm"/>
    <property type="match status" value="1"/>
</dbReference>
<name>A0ABU3C1S0_9GAMM</name>
<dbReference type="InterPro" id="IPR020011">
    <property type="entry name" value="FimV_C"/>
</dbReference>
<reference evidence="4 5" key="1">
    <citation type="submission" date="2023-09" db="EMBL/GenBank/DDBJ databases">
        <authorList>
            <person name="Rey-Velasco X."/>
        </authorList>
    </citation>
    <scope>NUCLEOTIDE SEQUENCE [LARGE SCALE GENOMIC DNA]</scope>
    <source>
        <strain evidence="4 5">W335</strain>
    </source>
</reference>
<keyword evidence="5" id="KW-1185">Reference proteome</keyword>
<feature type="compositionally biased region" description="Low complexity" evidence="1">
    <location>
        <begin position="590"/>
        <end position="609"/>
    </location>
</feature>
<feature type="domain" description="FimV N-terminal" evidence="3">
    <location>
        <begin position="24"/>
        <end position="132"/>
    </location>
</feature>
<evidence type="ECO:0000313" key="4">
    <source>
        <dbReference type="EMBL" id="MDT0635500.1"/>
    </source>
</evidence>
<feature type="region of interest" description="Disordered" evidence="1">
    <location>
        <begin position="1159"/>
        <end position="1178"/>
    </location>
</feature>
<dbReference type="InterPro" id="IPR038440">
    <property type="entry name" value="FimV_C_sf"/>
</dbReference>
<dbReference type="InterPro" id="IPR057840">
    <property type="entry name" value="FimV_N"/>
</dbReference>
<feature type="region of interest" description="Disordered" evidence="1">
    <location>
        <begin position="579"/>
        <end position="617"/>
    </location>
</feature>
<feature type="compositionally biased region" description="Acidic residues" evidence="1">
    <location>
        <begin position="447"/>
        <end position="456"/>
    </location>
</feature>
<evidence type="ECO:0000313" key="5">
    <source>
        <dbReference type="Proteomes" id="UP001251857"/>
    </source>
</evidence>
<dbReference type="Proteomes" id="UP001251857">
    <property type="component" value="Unassembled WGS sequence"/>
</dbReference>
<feature type="compositionally biased region" description="Acidic residues" evidence="1">
    <location>
        <begin position="404"/>
        <end position="422"/>
    </location>
</feature>
<feature type="chain" id="PRO_5045371585" evidence="2">
    <location>
        <begin position="24"/>
        <end position="1178"/>
    </location>
</feature>